<keyword evidence="3" id="KW-0804">Transcription</keyword>
<dbReference type="RefSeq" id="WP_188663188.1">
    <property type="nucleotide sequence ID" value="NZ_BMKC01000002.1"/>
</dbReference>
<sequence length="351" mass="37425">MPLEIVLRAAGAAVLLMTACVLLASAPRAALARAFLPLALGVAGFLGVNTAFDAAELPEPLWSISSFCSRMAAPALWLFCLVLFDGGVRSRGAAAAVIGTWLLLVVVDKQYFGPRPGGIPLSPVLVGLGTALVLHAGWRVLVELRGDLVERRRRARPLFALVLLAFLALDFAVDALQGYGWRPASFLLLQNGLVLVMGSGLAIWLLRAEPSLATAIRSTPPAHEPAADPGKDPELALLARIQGTMRESRLYLDPALTIRAFALRVGLPEPTVRRVINHRLGHGHFSGFVNGYRVEEAKRRLRDPATAGDKILAVALDSGFASLASFNRVFRELAGCTPSAFRAGDGRPHGG</sequence>
<dbReference type="Proteomes" id="UP000623419">
    <property type="component" value="Unassembled WGS sequence"/>
</dbReference>
<dbReference type="InterPro" id="IPR009057">
    <property type="entry name" value="Homeodomain-like_sf"/>
</dbReference>
<keyword evidence="4" id="KW-1133">Transmembrane helix</keyword>
<keyword evidence="4" id="KW-0812">Transmembrane</keyword>
<evidence type="ECO:0000256" key="4">
    <source>
        <dbReference type="SAM" id="Phobius"/>
    </source>
</evidence>
<feature type="transmembrane region" description="Helical" evidence="4">
    <location>
        <begin position="158"/>
        <end position="180"/>
    </location>
</feature>
<evidence type="ECO:0000256" key="2">
    <source>
        <dbReference type="ARBA" id="ARBA00023125"/>
    </source>
</evidence>
<evidence type="ECO:0000256" key="1">
    <source>
        <dbReference type="ARBA" id="ARBA00023015"/>
    </source>
</evidence>
<dbReference type="InterPro" id="IPR018060">
    <property type="entry name" value="HTH_AraC"/>
</dbReference>
<dbReference type="PROSITE" id="PS00041">
    <property type="entry name" value="HTH_ARAC_FAMILY_1"/>
    <property type="match status" value="1"/>
</dbReference>
<dbReference type="PANTHER" id="PTHR43280:SF29">
    <property type="entry name" value="ARAC-FAMILY TRANSCRIPTIONAL REGULATOR"/>
    <property type="match status" value="1"/>
</dbReference>
<keyword evidence="1" id="KW-0805">Transcription regulation</keyword>
<evidence type="ECO:0000313" key="7">
    <source>
        <dbReference type="Proteomes" id="UP000623419"/>
    </source>
</evidence>
<dbReference type="EMBL" id="BMKC01000002">
    <property type="protein sequence ID" value="GGA79268.1"/>
    <property type="molecule type" value="Genomic_DNA"/>
</dbReference>
<feature type="transmembrane region" description="Helical" evidence="4">
    <location>
        <begin position="186"/>
        <end position="206"/>
    </location>
</feature>
<dbReference type="Gene3D" id="1.10.10.60">
    <property type="entry name" value="Homeodomain-like"/>
    <property type="match status" value="1"/>
</dbReference>
<feature type="transmembrane region" description="Helical" evidence="4">
    <location>
        <begin position="31"/>
        <end position="52"/>
    </location>
</feature>
<organism evidence="6 7">
    <name type="scientific">Arenimonas soli</name>
    <dbReference type="NCBI Taxonomy" id="2269504"/>
    <lineage>
        <taxon>Bacteria</taxon>
        <taxon>Pseudomonadati</taxon>
        <taxon>Pseudomonadota</taxon>
        <taxon>Gammaproteobacteria</taxon>
        <taxon>Lysobacterales</taxon>
        <taxon>Lysobacteraceae</taxon>
        <taxon>Arenimonas</taxon>
    </lineage>
</organism>
<feature type="transmembrane region" description="Helical" evidence="4">
    <location>
        <begin position="91"/>
        <end position="107"/>
    </location>
</feature>
<evidence type="ECO:0000313" key="6">
    <source>
        <dbReference type="EMBL" id="GGA79268.1"/>
    </source>
</evidence>
<accession>A0ABQ1HID7</accession>
<proteinExistence type="predicted"/>
<reference evidence="7" key="1">
    <citation type="journal article" date="2019" name="Int. J. Syst. Evol. Microbiol.">
        <title>The Global Catalogue of Microorganisms (GCM) 10K type strain sequencing project: providing services to taxonomists for standard genome sequencing and annotation.</title>
        <authorList>
            <consortium name="The Broad Institute Genomics Platform"/>
            <consortium name="The Broad Institute Genome Sequencing Center for Infectious Disease"/>
            <person name="Wu L."/>
            <person name="Ma J."/>
        </authorList>
    </citation>
    <scope>NUCLEOTIDE SEQUENCE [LARGE SCALE GENOMIC DNA]</scope>
    <source>
        <strain evidence="7">CGMCC 1.15905</strain>
    </source>
</reference>
<gene>
    <name evidence="6" type="ORF">GCM10011521_16890</name>
</gene>
<dbReference type="Pfam" id="PF12833">
    <property type="entry name" value="HTH_18"/>
    <property type="match status" value="1"/>
</dbReference>
<name>A0ABQ1HID7_9GAMM</name>
<feature type="transmembrane region" description="Helical" evidence="4">
    <location>
        <begin position="6"/>
        <end position="24"/>
    </location>
</feature>
<evidence type="ECO:0000259" key="5">
    <source>
        <dbReference type="PROSITE" id="PS01124"/>
    </source>
</evidence>
<dbReference type="InterPro" id="IPR018062">
    <property type="entry name" value="HTH_AraC-typ_CS"/>
</dbReference>
<dbReference type="PANTHER" id="PTHR43280">
    <property type="entry name" value="ARAC-FAMILY TRANSCRIPTIONAL REGULATOR"/>
    <property type="match status" value="1"/>
</dbReference>
<comment type="caution">
    <text evidence="6">The sequence shown here is derived from an EMBL/GenBank/DDBJ whole genome shotgun (WGS) entry which is preliminary data.</text>
</comment>
<evidence type="ECO:0000256" key="3">
    <source>
        <dbReference type="ARBA" id="ARBA00023163"/>
    </source>
</evidence>
<keyword evidence="4" id="KW-0472">Membrane</keyword>
<dbReference type="PROSITE" id="PS01124">
    <property type="entry name" value="HTH_ARAC_FAMILY_2"/>
    <property type="match status" value="1"/>
</dbReference>
<feature type="domain" description="HTH araC/xylS-type" evidence="5">
    <location>
        <begin position="235"/>
        <end position="344"/>
    </location>
</feature>
<protein>
    <recommendedName>
        <fullName evidence="5">HTH araC/xylS-type domain-containing protein</fullName>
    </recommendedName>
</protein>
<dbReference type="SMART" id="SM00342">
    <property type="entry name" value="HTH_ARAC"/>
    <property type="match status" value="1"/>
</dbReference>
<keyword evidence="2" id="KW-0238">DNA-binding</keyword>
<keyword evidence="7" id="KW-1185">Reference proteome</keyword>
<feature type="transmembrane region" description="Helical" evidence="4">
    <location>
        <begin position="119"/>
        <end position="138"/>
    </location>
</feature>
<dbReference type="SUPFAM" id="SSF46689">
    <property type="entry name" value="Homeodomain-like"/>
    <property type="match status" value="1"/>
</dbReference>
<feature type="transmembrane region" description="Helical" evidence="4">
    <location>
        <begin position="64"/>
        <end position="84"/>
    </location>
</feature>